<sequence length="637" mass="73065">MMIEKTQHSSSELEEITKQWYHQQEQCQHVMKHLRERENIVSGADWMEYLARVYRERLAIQTVHEDLSSQPLITFEKMNQMANQLAYYLIEEKENVPISESQVMTQGDVVCLLMENCVNFIPTWGGLSKLGLTIACINTNLTSDRMKHAIELSGARAIFVSRRMLPVFEKAKHEEQEFEIATRKASIRDFKVYIVEDLIHFDNSRVLENPDRSKYRGNITGEDALFYIYTSGTTGKSKCARFSHRRFIGAGVTWSIQMDLVKDDKYYIPLPLYHGNGGVVAVSAILLVGGCCVLREKFSASNFLNDIRTFGCTATIYIGELWRYMYNTPEKENDADNPLRVAAGNGLRKDIWERVMKRFGISKIVEHYGQTEMLSAHPMINSYNRAGSCGFIPFDLWTNQKKEVLVTYDFETDSIKRDPVTGFCEIAGPGVPGEDITQIPEIYKAYNSHQDNLKKVYRDVFEKGDIWYRSGDVLKYDTDGFFYFVDRLGDSFRWKGENVSTTEVCEAITKALDHHIPLKEANVYGVQIPHCEGRAGMARLLLDHSVNVDSLDTEFLVAELKKHLPHYAIPLFLRVSTTESDKTSTLKFIKSHYQAEGFDLDKVGQDKILFLDPTTKNKYTTLSREVFQSIVEGKIRL</sequence>
<comment type="caution">
    <text evidence="6">The sequence shown here is derived from an EMBL/GenBank/DDBJ whole genome shotgun (WGS) entry which is preliminary data.</text>
</comment>
<evidence type="ECO:0000259" key="5">
    <source>
        <dbReference type="Pfam" id="PF00501"/>
    </source>
</evidence>
<dbReference type="GO" id="GO:0005324">
    <property type="term" value="F:long-chain fatty acid transmembrane transporter activity"/>
    <property type="evidence" value="ECO:0007669"/>
    <property type="project" value="TreeGrafter"/>
</dbReference>
<dbReference type="GO" id="GO:0005524">
    <property type="term" value="F:ATP binding"/>
    <property type="evidence" value="ECO:0007669"/>
    <property type="project" value="UniProtKB-KW"/>
</dbReference>
<protein>
    <recommendedName>
        <fullName evidence="5">AMP-dependent synthetase/ligase domain-containing protein</fullName>
    </recommendedName>
</protein>
<feature type="domain" description="AMP-dependent synthetase/ligase" evidence="5">
    <location>
        <begin position="72"/>
        <end position="392"/>
    </location>
</feature>
<evidence type="ECO:0000256" key="4">
    <source>
        <dbReference type="ARBA" id="ARBA00022840"/>
    </source>
</evidence>
<evidence type="ECO:0000256" key="3">
    <source>
        <dbReference type="ARBA" id="ARBA00022741"/>
    </source>
</evidence>
<keyword evidence="7" id="KW-1185">Reference proteome</keyword>
<dbReference type="Pfam" id="PF00501">
    <property type="entry name" value="AMP-binding"/>
    <property type="match status" value="1"/>
</dbReference>
<accession>A0AA88KMK2</accession>
<dbReference type="Proteomes" id="UP000816034">
    <property type="component" value="Unassembled WGS sequence"/>
</dbReference>
<reference evidence="6 7" key="1">
    <citation type="journal article" date="2018" name="BMC Genomics">
        <title>The genome of Naegleria lovaniensis, the basis for a comparative approach to unravel pathogenicity factors of the human pathogenic amoeba N. fowleri.</title>
        <authorList>
            <person name="Liechti N."/>
            <person name="Schurch N."/>
            <person name="Bruggmann R."/>
            <person name="Wittwer M."/>
        </authorList>
    </citation>
    <scope>NUCLEOTIDE SEQUENCE [LARGE SCALE GENOMIC DNA]</scope>
    <source>
        <strain evidence="6 7">ATCC 30569</strain>
    </source>
</reference>
<evidence type="ECO:0000256" key="1">
    <source>
        <dbReference type="ARBA" id="ARBA00006432"/>
    </source>
</evidence>
<evidence type="ECO:0000313" key="6">
    <source>
        <dbReference type="EMBL" id="KAG2389035.1"/>
    </source>
</evidence>
<dbReference type="AlphaFoldDB" id="A0AA88KMK2"/>
<keyword evidence="4" id="KW-0067">ATP-binding</keyword>
<dbReference type="PROSITE" id="PS00455">
    <property type="entry name" value="AMP_BINDING"/>
    <property type="match status" value="1"/>
</dbReference>
<keyword evidence="3" id="KW-0547">Nucleotide-binding</keyword>
<name>A0AA88KMK2_NAELO</name>
<keyword evidence="2" id="KW-0436">Ligase</keyword>
<dbReference type="GO" id="GO:0044539">
    <property type="term" value="P:long-chain fatty acid import into cell"/>
    <property type="evidence" value="ECO:0007669"/>
    <property type="project" value="TreeGrafter"/>
</dbReference>
<dbReference type="GO" id="GO:0005886">
    <property type="term" value="C:plasma membrane"/>
    <property type="evidence" value="ECO:0007669"/>
    <property type="project" value="TreeGrafter"/>
</dbReference>
<dbReference type="PANTHER" id="PTHR43107:SF15">
    <property type="entry name" value="FATTY ACID TRANSPORT PROTEIN 3, ISOFORM A"/>
    <property type="match status" value="1"/>
</dbReference>
<dbReference type="InterPro" id="IPR000873">
    <property type="entry name" value="AMP-dep_synth/lig_dom"/>
</dbReference>
<dbReference type="InterPro" id="IPR020845">
    <property type="entry name" value="AMP-binding_CS"/>
</dbReference>
<evidence type="ECO:0000256" key="2">
    <source>
        <dbReference type="ARBA" id="ARBA00022598"/>
    </source>
</evidence>
<dbReference type="GeneID" id="68106888"/>
<dbReference type="InterPro" id="IPR042099">
    <property type="entry name" value="ANL_N_sf"/>
</dbReference>
<proteinExistence type="inferred from homology"/>
<comment type="similarity">
    <text evidence="1">Belongs to the ATP-dependent AMP-binding enzyme family.</text>
</comment>
<dbReference type="GO" id="GO:0004467">
    <property type="term" value="F:long-chain fatty acid-CoA ligase activity"/>
    <property type="evidence" value="ECO:0007669"/>
    <property type="project" value="TreeGrafter"/>
</dbReference>
<dbReference type="EMBL" id="PYSW02000008">
    <property type="protein sequence ID" value="KAG2389035.1"/>
    <property type="molecule type" value="Genomic_DNA"/>
</dbReference>
<evidence type="ECO:0000313" key="7">
    <source>
        <dbReference type="Proteomes" id="UP000816034"/>
    </source>
</evidence>
<dbReference type="SUPFAM" id="SSF56801">
    <property type="entry name" value="Acetyl-CoA synthetase-like"/>
    <property type="match status" value="1"/>
</dbReference>
<gene>
    <name evidence="6" type="ORF">C9374_014435</name>
</gene>
<organism evidence="6 7">
    <name type="scientific">Naegleria lovaniensis</name>
    <name type="common">Amoeba</name>
    <dbReference type="NCBI Taxonomy" id="51637"/>
    <lineage>
        <taxon>Eukaryota</taxon>
        <taxon>Discoba</taxon>
        <taxon>Heterolobosea</taxon>
        <taxon>Tetramitia</taxon>
        <taxon>Eutetramitia</taxon>
        <taxon>Vahlkampfiidae</taxon>
        <taxon>Naegleria</taxon>
    </lineage>
</organism>
<dbReference type="PANTHER" id="PTHR43107">
    <property type="entry name" value="LONG-CHAIN FATTY ACID TRANSPORT PROTEIN"/>
    <property type="match status" value="1"/>
</dbReference>
<dbReference type="RefSeq" id="XP_044553027.1">
    <property type="nucleotide sequence ID" value="XM_044690422.1"/>
</dbReference>
<dbReference type="Gene3D" id="3.40.50.12780">
    <property type="entry name" value="N-terminal domain of ligase-like"/>
    <property type="match status" value="1"/>
</dbReference>